<evidence type="ECO:0000256" key="1">
    <source>
        <dbReference type="SAM" id="MobiDB-lite"/>
    </source>
</evidence>
<reference evidence="5 6" key="1">
    <citation type="submission" date="2017-10" db="EMBL/GenBank/DDBJ databases">
        <title>Development of genomic resources for the powdery mildew, Erysiphe pulchra.</title>
        <authorList>
            <person name="Wadl P.A."/>
            <person name="Mack B.M."/>
            <person name="Moore G."/>
            <person name="Beltz S.B."/>
        </authorList>
    </citation>
    <scope>NUCLEOTIDE SEQUENCE [LARGE SCALE GENOMIC DNA]</scope>
    <source>
        <strain evidence="5">Cflorida</strain>
    </source>
</reference>
<evidence type="ECO:0000313" key="5">
    <source>
        <dbReference type="EMBL" id="POS82945.1"/>
    </source>
</evidence>
<keyword evidence="3" id="KW-0732">Signal</keyword>
<sequence>MICHAFKVSVFSACISQAFLLPPSLSADETNLIQNLVAQDLGPTDKWLVEMDYPIIPEGLDLMSDVSPNQLKSIIEFNFTVQQHKDTDQLMLNELPIYPFMSRAQDSIERFTVPHRIENEDKTWEYATLADLGYLVSALPTTRNLGHQNVEDIAIKVDLYKMTDQLFDKIQTIDLQLLSIPSGKLMIQLLQSDVSRQNINNFELDEKCTSLLCKAEKSLSNVFTKAKGAFKPCHKAAQLHQHHGHMNSTPHSQTSQPHHNYHHLTHHPHPNGHQIHVQRKKESFFFSTILPLLGPEIVAILIGATAALSAMLLGYIAIYTWTFLRRRKVNKYTLIQQSDIEDTEVDISNEFLPADQMCEKIGQ</sequence>
<dbReference type="Pfam" id="PF24854">
    <property type="entry name" value="DUF7728"/>
    <property type="match status" value="1"/>
</dbReference>
<keyword evidence="2" id="KW-0472">Membrane</keyword>
<comment type="caution">
    <text evidence="5">The sequence shown here is derived from an EMBL/GenBank/DDBJ whole genome shotgun (WGS) entry which is preliminary data.</text>
</comment>
<evidence type="ECO:0000256" key="3">
    <source>
        <dbReference type="SAM" id="SignalP"/>
    </source>
</evidence>
<dbReference type="InterPro" id="IPR056145">
    <property type="entry name" value="DUF7728"/>
</dbReference>
<organism evidence="5 6">
    <name type="scientific">Erysiphe pulchra</name>
    <dbReference type="NCBI Taxonomy" id="225359"/>
    <lineage>
        <taxon>Eukaryota</taxon>
        <taxon>Fungi</taxon>
        <taxon>Dikarya</taxon>
        <taxon>Ascomycota</taxon>
        <taxon>Pezizomycotina</taxon>
        <taxon>Leotiomycetes</taxon>
        <taxon>Erysiphales</taxon>
        <taxon>Erysiphaceae</taxon>
        <taxon>Erysiphe</taxon>
    </lineage>
</organism>
<feature type="compositionally biased region" description="Polar residues" evidence="1">
    <location>
        <begin position="246"/>
        <end position="256"/>
    </location>
</feature>
<proteinExistence type="predicted"/>
<feature type="region of interest" description="Disordered" evidence="1">
    <location>
        <begin position="242"/>
        <end position="273"/>
    </location>
</feature>
<feature type="compositionally biased region" description="Basic residues" evidence="1">
    <location>
        <begin position="259"/>
        <end position="270"/>
    </location>
</feature>
<feature type="chain" id="PRO_5015591053" description="DUF7728 domain-containing protein" evidence="3">
    <location>
        <begin position="27"/>
        <end position="363"/>
    </location>
</feature>
<protein>
    <recommendedName>
        <fullName evidence="4">DUF7728 domain-containing protein</fullName>
    </recommendedName>
</protein>
<feature type="domain" description="DUF7728" evidence="4">
    <location>
        <begin position="68"/>
        <end position="189"/>
    </location>
</feature>
<feature type="signal peptide" evidence="3">
    <location>
        <begin position="1"/>
        <end position="26"/>
    </location>
</feature>
<dbReference type="PANTHER" id="PTHR40622:SF1">
    <property type="match status" value="1"/>
</dbReference>
<dbReference type="PANTHER" id="PTHR40622">
    <property type="match status" value="1"/>
</dbReference>
<keyword evidence="2" id="KW-1133">Transmembrane helix</keyword>
<evidence type="ECO:0000259" key="4">
    <source>
        <dbReference type="Pfam" id="PF24854"/>
    </source>
</evidence>
<evidence type="ECO:0000256" key="2">
    <source>
        <dbReference type="SAM" id="Phobius"/>
    </source>
</evidence>
<gene>
    <name evidence="5" type="ORF">EPUL_004669</name>
</gene>
<dbReference type="EMBL" id="PEDP01002072">
    <property type="protein sequence ID" value="POS82945.1"/>
    <property type="molecule type" value="Genomic_DNA"/>
</dbReference>
<feature type="transmembrane region" description="Helical" evidence="2">
    <location>
        <begin position="297"/>
        <end position="321"/>
    </location>
</feature>
<dbReference type="OrthoDB" id="5409353at2759"/>
<accession>A0A2S4PLL1</accession>
<name>A0A2S4PLL1_9PEZI</name>
<keyword evidence="2" id="KW-0812">Transmembrane</keyword>
<evidence type="ECO:0000313" key="6">
    <source>
        <dbReference type="Proteomes" id="UP000237438"/>
    </source>
</evidence>
<dbReference type="AlphaFoldDB" id="A0A2S4PLL1"/>
<keyword evidence="6" id="KW-1185">Reference proteome</keyword>
<dbReference type="Proteomes" id="UP000237438">
    <property type="component" value="Unassembled WGS sequence"/>
</dbReference>